<evidence type="ECO:0000313" key="2">
    <source>
        <dbReference type="Proteomes" id="UP000236725"/>
    </source>
</evidence>
<dbReference type="EMBL" id="FNVS01000002">
    <property type="protein sequence ID" value="SEF55416.1"/>
    <property type="molecule type" value="Genomic_DNA"/>
</dbReference>
<protein>
    <submittedName>
        <fullName evidence="1">Uncharacterized protein</fullName>
    </submittedName>
</protein>
<dbReference type="Proteomes" id="UP000236725">
    <property type="component" value="Unassembled WGS sequence"/>
</dbReference>
<gene>
    <name evidence="1" type="ORF">SAMN05444001_102222</name>
</gene>
<comment type="caution">
    <text evidence="1">The sequence shown here is derived from an EMBL/GenBank/DDBJ whole genome shotgun (WGS) entry which is preliminary data.</text>
</comment>
<keyword evidence="2" id="KW-1185">Reference proteome</keyword>
<evidence type="ECO:0000313" key="1">
    <source>
        <dbReference type="EMBL" id="SEF55416.1"/>
    </source>
</evidence>
<dbReference type="AlphaFoldDB" id="A0A8G2BUH9"/>
<name>A0A8G2BUH9_9BACT</name>
<organism evidence="1 2">
    <name type="scientific">Parabacteroides chinchillae</name>
    <dbReference type="NCBI Taxonomy" id="871327"/>
    <lineage>
        <taxon>Bacteria</taxon>
        <taxon>Pseudomonadati</taxon>
        <taxon>Bacteroidota</taxon>
        <taxon>Bacteroidia</taxon>
        <taxon>Bacteroidales</taxon>
        <taxon>Tannerellaceae</taxon>
        <taxon>Parabacteroides</taxon>
    </lineage>
</organism>
<reference evidence="1 2" key="1">
    <citation type="submission" date="2016-10" db="EMBL/GenBank/DDBJ databases">
        <authorList>
            <person name="Varghese N."/>
            <person name="Submissions S."/>
        </authorList>
    </citation>
    <scope>NUCLEOTIDE SEQUENCE [LARGE SCALE GENOMIC DNA]</scope>
    <source>
        <strain evidence="1 2">DSM 29073</strain>
    </source>
</reference>
<proteinExistence type="predicted"/>
<accession>A0A8G2BUH9</accession>
<sequence>MSDFSYYMLIDNLGWLDRFTVVIERHQVKD</sequence>